<accession>A0A3B0UI69</accession>
<organism evidence="3">
    <name type="scientific">hydrothermal vent metagenome</name>
    <dbReference type="NCBI Taxonomy" id="652676"/>
    <lineage>
        <taxon>unclassified sequences</taxon>
        <taxon>metagenomes</taxon>
        <taxon>ecological metagenomes</taxon>
    </lineage>
</organism>
<feature type="compositionally biased region" description="Basic and acidic residues" evidence="1">
    <location>
        <begin position="1"/>
        <end position="12"/>
    </location>
</feature>
<dbReference type="AlphaFoldDB" id="A0A3B0UI69"/>
<sequence>MSKVQQLEDRFEYQSQSKRPSFGDDLRGFMPGRHFHKFMNWFRSKRDREVEAVTRELIEELQEIGLGDLAAQIQALPLSFVYHVHEGVRHVPSTDYYQFRYLELYELNPPNEVSRSITQQLFAAAEENPHLLVVTPNEIMKRRGQNGELIGVHSAYLFSRKCAGPEPAPYYE</sequence>
<evidence type="ECO:0000313" key="3">
    <source>
        <dbReference type="EMBL" id="VAW30328.1"/>
    </source>
</evidence>
<protein>
    <recommendedName>
        <fullName evidence="2">CD-NTase-associated protein 16 NUDIX domain-containing protein</fullName>
    </recommendedName>
</protein>
<dbReference type="InterPro" id="IPR040829">
    <property type="entry name" value="Cap16_NUDIX"/>
</dbReference>
<name>A0A3B0UI69_9ZZZZ</name>
<gene>
    <name evidence="3" type="ORF">MNBD_CHLOROFLEXI01-4572</name>
</gene>
<dbReference type="EMBL" id="UOEU01000044">
    <property type="protein sequence ID" value="VAW30328.1"/>
    <property type="molecule type" value="Genomic_DNA"/>
</dbReference>
<evidence type="ECO:0000259" key="2">
    <source>
        <dbReference type="Pfam" id="PF18167"/>
    </source>
</evidence>
<feature type="region of interest" description="Disordered" evidence="1">
    <location>
        <begin position="1"/>
        <end position="24"/>
    </location>
</feature>
<reference evidence="3" key="1">
    <citation type="submission" date="2018-06" db="EMBL/GenBank/DDBJ databases">
        <authorList>
            <person name="Zhirakovskaya E."/>
        </authorList>
    </citation>
    <scope>NUCLEOTIDE SEQUENCE</scope>
</reference>
<proteinExistence type="predicted"/>
<evidence type="ECO:0000256" key="1">
    <source>
        <dbReference type="SAM" id="MobiDB-lite"/>
    </source>
</evidence>
<dbReference type="Pfam" id="PF18167">
    <property type="entry name" value="Sa_NUDIX"/>
    <property type="match status" value="1"/>
</dbReference>
<feature type="domain" description="CD-NTase-associated protein 16 NUDIX" evidence="2">
    <location>
        <begin position="22"/>
        <end position="152"/>
    </location>
</feature>